<gene>
    <name evidence="4" type="ORF">F0145_08715</name>
</gene>
<evidence type="ECO:0000313" key="5">
    <source>
        <dbReference type="Proteomes" id="UP000323426"/>
    </source>
</evidence>
<sequence>MNKYLLPIFTFLFSVFLSFSLLAQGKGGGNNGGNKYQILGNQQPCIGSLETYTITPHPGNNAIDWKWEPPRADGDIPWVLESLSDDKTKATFRVGDKPGTVKATPIPGTINVETLPVHPGRELQISINGSNAVCASTQQVYKLVVNNLGNGNKGGKNISLDDLDITWNVTGFTVVSGQNSGTLTVSAAPGFTGGTVSVSVNVPGQNSGPGNNGRGVGPITGFCGGTVNASLQVGLGNNCVPPCPATTVSIAGPTSVCPTPTDYELDDLPVYTAQVTNGNASLTYGWEVPTGWQIVSGTGSNTIRVRVGTTPGSVKVSVNNNCATSPATATQAIIFSNNCPVPTSECPATTVAITGPGMVCPAPEDFSRDDLVTYVAEVTNGTSDLVYDWDVPAGWQIIAGASSDRVQVRVGNMPGQVSVKVTNNCSGSASASRLIAFGNNCPVPTSECPNPTVVINGPGSVCANQAQLVKYTASVTNQGMAAVTYNWTVSPGWQIVSGHGTNEIEVKVGSTTGEVALTLDNDCGSKATASRNVELRTDCDTPPTCQAPTVTIEGPASICAFQDEPVTFTAKVTNTTSDITYNWEVPEDWFILSQTGPTLVVSVGFSSGPVIVTVTNRCNEATDAVSPLVDENCTPLEPLPVELISFAGESTKEGILLTWSTASEKNNDYFELERSADGKTYAKIGQEKGKGTTNSRQMYTLRDNRASQGTYYYRLKQVDLDGTFTYSNVIAVKHGFGLGRANLVVAPNPVSSGQFTLRLPEAATNAQLQILDLNGRLMATQNLEAGVTEASFSTQNLQLRAGNYIIKIIDGANVSHAKMIVR</sequence>
<dbReference type="AlphaFoldDB" id="A0A5M6DMN2"/>
<dbReference type="Proteomes" id="UP000323426">
    <property type="component" value="Unassembled WGS sequence"/>
</dbReference>
<evidence type="ECO:0000256" key="1">
    <source>
        <dbReference type="SAM" id="SignalP"/>
    </source>
</evidence>
<evidence type="ECO:0000313" key="4">
    <source>
        <dbReference type="EMBL" id="KAA5547400.1"/>
    </source>
</evidence>
<accession>A0A5M6DMN2</accession>
<keyword evidence="5" id="KW-1185">Reference proteome</keyword>
<dbReference type="Pfam" id="PF18962">
    <property type="entry name" value="Por_Secre_tail"/>
    <property type="match status" value="1"/>
</dbReference>
<dbReference type="InterPro" id="IPR013783">
    <property type="entry name" value="Ig-like_fold"/>
</dbReference>
<feature type="domain" description="PKD-like" evidence="3">
    <location>
        <begin position="548"/>
        <end position="623"/>
    </location>
</feature>
<feature type="signal peptide" evidence="1">
    <location>
        <begin position="1"/>
        <end position="23"/>
    </location>
</feature>
<comment type="caution">
    <text evidence="4">The sequence shown here is derived from an EMBL/GenBank/DDBJ whole genome shotgun (WGS) entry which is preliminary data.</text>
</comment>
<evidence type="ECO:0000259" key="2">
    <source>
        <dbReference type="Pfam" id="PF18962"/>
    </source>
</evidence>
<evidence type="ECO:0000259" key="3">
    <source>
        <dbReference type="Pfam" id="PF19408"/>
    </source>
</evidence>
<dbReference type="NCBIfam" id="TIGR04183">
    <property type="entry name" value="Por_Secre_tail"/>
    <property type="match status" value="1"/>
</dbReference>
<feature type="chain" id="PRO_5024306754" evidence="1">
    <location>
        <begin position="24"/>
        <end position="822"/>
    </location>
</feature>
<organism evidence="4 5">
    <name type="scientific">Adhaeribacter rhizoryzae</name>
    <dbReference type="NCBI Taxonomy" id="2607907"/>
    <lineage>
        <taxon>Bacteria</taxon>
        <taxon>Pseudomonadati</taxon>
        <taxon>Bacteroidota</taxon>
        <taxon>Cytophagia</taxon>
        <taxon>Cytophagales</taxon>
        <taxon>Hymenobacteraceae</taxon>
        <taxon>Adhaeribacter</taxon>
    </lineage>
</organism>
<dbReference type="InterPro" id="IPR026444">
    <property type="entry name" value="Secre_tail"/>
</dbReference>
<feature type="domain" description="Secretion system C-terminal sorting" evidence="2">
    <location>
        <begin position="747"/>
        <end position="821"/>
    </location>
</feature>
<feature type="domain" description="PKD-like" evidence="3">
    <location>
        <begin position="347"/>
        <end position="431"/>
    </location>
</feature>
<keyword evidence="1" id="KW-0732">Signal</keyword>
<name>A0A5M6DMN2_9BACT</name>
<dbReference type="EMBL" id="VWSF01000005">
    <property type="protein sequence ID" value="KAA5547400.1"/>
    <property type="molecule type" value="Genomic_DNA"/>
</dbReference>
<dbReference type="RefSeq" id="WP_150087969.1">
    <property type="nucleotide sequence ID" value="NZ_VWSF01000005.1"/>
</dbReference>
<proteinExistence type="predicted"/>
<feature type="domain" description="PKD-like" evidence="3">
    <location>
        <begin position="450"/>
        <end position="532"/>
    </location>
</feature>
<dbReference type="Gene3D" id="2.60.40.10">
    <property type="entry name" value="Immunoglobulins"/>
    <property type="match status" value="1"/>
</dbReference>
<feature type="domain" description="PKD-like" evidence="3">
    <location>
        <begin position="244"/>
        <end position="329"/>
    </location>
</feature>
<dbReference type="Pfam" id="PF19408">
    <property type="entry name" value="PKD_6"/>
    <property type="match status" value="4"/>
</dbReference>
<reference evidence="4 5" key="1">
    <citation type="submission" date="2019-09" db="EMBL/GenBank/DDBJ databases">
        <title>Genome sequence and assembly of Adhaeribacter sp.</title>
        <authorList>
            <person name="Chhetri G."/>
        </authorList>
    </citation>
    <scope>NUCLEOTIDE SEQUENCE [LARGE SCALE GENOMIC DNA]</scope>
    <source>
        <strain evidence="4 5">DK36</strain>
    </source>
</reference>
<dbReference type="InterPro" id="IPR045829">
    <property type="entry name" value="PKD_6"/>
</dbReference>
<protein>
    <submittedName>
        <fullName evidence="4">T9SS type A sorting domain-containing protein</fullName>
    </submittedName>
</protein>